<dbReference type="EMBL" id="LGRX02029681">
    <property type="protein sequence ID" value="KAK3246579.1"/>
    <property type="molecule type" value="Genomic_DNA"/>
</dbReference>
<dbReference type="InterPro" id="IPR035929">
    <property type="entry name" value="CoaB-like_sf"/>
</dbReference>
<reference evidence="1 3" key="1">
    <citation type="journal article" date="2015" name="Genome Biol. Evol.">
        <title>Comparative Genomics of a Bacterivorous Green Alga Reveals Evolutionary Causalities and Consequences of Phago-Mixotrophic Mode of Nutrition.</title>
        <authorList>
            <person name="Burns J.A."/>
            <person name="Paasch A."/>
            <person name="Narechania A."/>
            <person name="Kim E."/>
        </authorList>
    </citation>
    <scope>NUCLEOTIDE SEQUENCE [LARGE SCALE GENOMIC DNA]</scope>
    <source>
        <strain evidence="1">PLY_AMNH</strain>
    </source>
</reference>
<evidence type="ECO:0000313" key="1">
    <source>
        <dbReference type="EMBL" id="KAK3246574.1"/>
    </source>
</evidence>
<reference evidence="1" key="2">
    <citation type="submission" date="2023-06" db="EMBL/GenBank/DDBJ databases">
        <title>Long-read-based genome assembly of the green algal bacterivore Cymbomonas tetramitiformis.</title>
        <authorList>
            <person name="Gyaltshen Y."/>
            <person name="Rozenberg A."/>
            <person name="Paasch A."/>
            <person name="Burns J.A."/>
            <person name="Warring S."/>
            <person name="Larson R."/>
            <person name="Maurer-Alcala X."/>
            <person name="Dacks J."/>
            <person name="Kim E."/>
        </authorList>
    </citation>
    <scope>NUCLEOTIDE SEQUENCE</scope>
    <source>
        <strain evidence="1">PLY_AMNH</strain>
    </source>
</reference>
<evidence type="ECO:0000313" key="2">
    <source>
        <dbReference type="EMBL" id="KAK3246579.1"/>
    </source>
</evidence>
<dbReference type="EMBL" id="LGRX02029682">
    <property type="protein sequence ID" value="KAK3246574.1"/>
    <property type="molecule type" value="Genomic_DNA"/>
</dbReference>
<organism evidence="1 3">
    <name type="scientific">Cymbomonas tetramitiformis</name>
    <dbReference type="NCBI Taxonomy" id="36881"/>
    <lineage>
        <taxon>Eukaryota</taxon>
        <taxon>Viridiplantae</taxon>
        <taxon>Chlorophyta</taxon>
        <taxon>Pyramimonadophyceae</taxon>
        <taxon>Pyramimonadales</taxon>
        <taxon>Pyramimonadaceae</taxon>
        <taxon>Cymbomonas</taxon>
    </lineage>
</organism>
<accession>A0AAE0C2J3</accession>
<dbReference type="Proteomes" id="UP001190700">
    <property type="component" value="Unassembled WGS sequence"/>
</dbReference>
<dbReference type="GO" id="GO:0015937">
    <property type="term" value="P:coenzyme A biosynthetic process"/>
    <property type="evidence" value="ECO:0007669"/>
    <property type="project" value="UniProtKB-ARBA"/>
</dbReference>
<evidence type="ECO:0008006" key="4">
    <source>
        <dbReference type="Google" id="ProtNLM"/>
    </source>
</evidence>
<dbReference type="GO" id="GO:0003824">
    <property type="term" value="F:catalytic activity"/>
    <property type="evidence" value="ECO:0007669"/>
    <property type="project" value="UniProtKB-ARBA"/>
</dbReference>
<evidence type="ECO:0000313" key="3">
    <source>
        <dbReference type="Proteomes" id="UP001190700"/>
    </source>
</evidence>
<name>A0AAE0C2J3_9CHLO</name>
<proteinExistence type="predicted"/>
<gene>
    <name evidence="2" type="ORF">CYMTET_43888</name>
    <name evidence="1" type="ORF">CYMTET_43892</name>
</gene>
<dbReference type="SUPFAM" id="SSF102645">
    <property type="entry name" value="CoaB-like"/>
    <property type="match status" value="1"/>
</dbReference>
<comment type="caution">
    <text evidence="1">The sequence shown here is derived from an EMBL/GenBank/DDBJ whole genome shotgun (WGS) entry which is preliminary data.</text>
</comment>
<keyword evidence="3" id="KW-1185">Reference proteome</keyword>
<dbReference type="Gene3D" id="3.40.50.10300">
    <property type="entry name" value="CoaB-like"/>
    <property type="match status" value="1"/>
</dbReference>
<dbReference type="AlphaFoldDB" id="A0AAE0C2J3"/>
<protein>
    <recommendedName>
        <fullName evidence="4">DNA/pantothenate metabolism flavoprotein C-terminal domain-containing protein</fullName>
    </recommendedName>
</protein>
<sequence length="163" mass="18228">MGGRGSQPEHKIQSRDLAASQEVDVSEGLNLHLDPVPKMLGALRKEWAPQAFHVSFKLETDEEILAYKAVGALRKYDLHCVVANELHTRKDRVILISLNNDDVGVNVRTGGGNFALKGAAVKQLITRPEGEEDIERSLVANITHRHMKHYDPKMAVPWETDMK</sequence>